<dbReference type="Proteomes" id="UP001151760">
    <property type="component" value="Unassembled WGS sequence"/>
</dbReference>
<feature type="region of interest" description="Disordered" evidence="1">
    <location>
        <begin position="122"/>
        <end position="176"/>
    </location>
</feature>
<organism evidence="2 3">
    <name type="scientific">Tanacetum coccineum</name>
    <dbReference type="NCBI Taxonomy" id="301880"/>
    <lineage>
        <taxon>Eukaryota</taxon>
        <taxon>Viridiplantae</taxon>
        <taxon>Streptophyta</taxon>
        <taxon>Embryophyta</taxon>
        <taxon>Tracheophyta</taxon>
        <taxon>Spermatophyta</taxon>
        <taxon>Magnoliopsida</taxon>
        <taxon>eudicotyledons</taxon>
        <taxon>Gunneridae</taxon>
        <taxon>Pentapetalae</taxon>
        <taxon>asterids</taxon>
        <taxon>campanulids</taxon>
        <taxon>Asterales</taxon>
        <taxon>Asteraceae</taxon>
        <taxon>Asteroideae</taxon>
        <taxon>Anthemideae</taxon>
        <taxon>Anthemidinae</taxon>
        <taxon>Tanacetum</taxon>
    </lineage>
</organism>
<proteinExistence type="predicted"/>
<keyword evidence="3" id="KW-1185">Reference proteome</keyword>
<comment type="caution">
    <text evidence="2">The sequence shown here is derived from an EMBL/GenBank/DDBJ whole genome shotgun (WGS) entry which is preliminary data.</text>
</comment>
<evidence type="ECO:0000256" key="1">
    <source>
        <dbReference type="SAM" id="MobiDB-lite"/>
    </source>
</evidence>
<reference evidence="2" key="2">
    <citation type="submission" date="2022-01" db="EMBL/GenBank/DDBJ databases">
        <authorList>
            <person name="Yamashiro T."/>
            <person name="Shiraishi A."/>
            <person name="Satake H."/>
            <person name="Nakayama K."/>
        </authorList>
    </citation>
    <scope>NUCLEOTIDE SEQUENCE</scope>
</reference>
<evidence type="ECO:0000313" key="2">
    <source>
        <dbReference type="EMBL" id="GJT92872.1"/>
    </source>
</evidence>
<evidence type="ECO:0000313" key="3">
    <source>
        <dbReference type="Proteomes" id="UP001151760"/>
    </source>
</evidence>
<feature type="compositionally biased region" description="Low complexity" evidence="1">
    <location>
        <begin position="127"/>
        <end position="142"/>
    </location>
</feature>
<name>A0ABQ5I0G2_9ASTR</name>
<dbReference type="EMBL" id="BQNB010020150">
    <property type="protein sequence ID" value="GJT92872.1"/>
    <property type="molecule type" value="Genomic_DNA"/>
</dbReference>
<reference evidence="2" key="1">
    <citation type="journal article" date="2022" name="Int. J. Mol. Sci.">
        <title>Draft Genome of Tanacetum Coccineum: Genomic Comparison of Closely Related Tanacetum-Family Plants.</title>
        <authorList>
            <person name="Yamashiro T."/>
            <person name="Shiraishi A."/>
            <person name="Nakayama K."/>
            <person name="Satake H."/>
        </authorList>
    </citation>
    <scope>NUCLEOTIDE SEQUENCE</scope>
</reference>
<protein>
    <submittedName>
        <fullName evidence="2">Uncharacterized protein</fullName>
    </submittedName>
</protein>
<gene>
    <name evidence="2" type="ORF">Tco_1081717</name>
</gene>
<accession>A0ABQ5I0G2</accession>
<sequence>MSTPDTASSVVRTSGGAIKLREGVWIRSPEKERSSYADTGSSSINKLRTVNGKVVSSRGRGDGSKSIMYPFGIRPIGFGVSWDPIDGQTMLGNSMGLPRHAWPEGITPQDCIIHAATQSEIALSHSQPQQQRQQQQRNQEPRQQPRRTSERIAQIMFNKPPTPGPGLDPDDAISLE</sequence>